<dbReference type="InterPro" id="IPR000387">
    <property type="entry name" value="Tyr_Pase_dom"/>
</dbReference>
<feature type="domain" description="Tyrosine specific protein phosphatases" evidence="4">
    <location>
        <begin position="70"/>
        <end position="99"/>
    </location>
</feature>
<protein>
    <recommendedName>
        <fullName evidence="7">Protein-tyrosine-phosphatase</fullName>
    </recommendedName>
</protein>
<dbReference type="InterPro" id="IPR016130">
    <property type="entry name" value="Tyr_Pase_AS"/>
</dbReference>
<evidence type="ECO:0000259" key="4">
    <source>
        <dbReference type="PROSITE" id="PS50056"/>
    </source>
</evidence>
<evidence type="ECO:0000256" key="1">
    <source>
        <dbReference type="ARBA" id="ARBA00022801"/>
    </source>
</evidence>
<dbReference type="InterPro" id="IPR020422">
    <property type="entry name" value="TYR_PHOSPHATASE_DUAL_dom"/>
</dbReference>
<accession>A0A4Z2C5G5</accession>
<dbReference type="GO" id="GO:0008579">
    <property type="term" value="F:JUN kinase phosphatase activity"/>
    <property type="evidence" value="ECO:0007669"/>
    <property type="project" value="TreeGrafter"/>
</dbReference>
<keyword evidence="1" id="KW-0378">Hydrolase</keyword>
<evidence type="ECO:0000259" key="3">
    <source>
        <dbReference type="PROSITE" id="PS50054"/>
    </source>
</evidence>
<dbReference type="GO" id="GO:0005737">
    <property type="term" value="C:cytoplasm"/>
    <property type="evidence" value="ECO:0007669"/>
    <property type="project" value="TreeGrafter"/>
</dbReference>
<organism evidence="5 6">
    <name type="scientific">Takifugu bimaculatus</name>
    <dbReference type="NCBI Taxonomy" id="433685"/>
    <lineage>
        <taxon>Eukaryota</taxon>
        <taxon>Metazoa</taxon>
        <taxon>Chordata</taxon>
        <taxon>Craniata</taxon>
        <taxon>Vertebrata</taxon>
        <taxon>Euteleostomi</taxon>
        <taxon>Actinopterygii</taxon>
        <taxon>Neopterygii</taxon>
        <taxon>Teleostei</taxon>
        <taxon>Neoteleostei</taxon>
        <taxon>Acanthomorphata</taxon>
        <taxon>Eupercaria</taxon>
        <taxon>Tetraodontiformes</taxon>
        <taxon>Tetradontoidea</taxon>
        <taxon>Tetraodontidae</taxon>
        <taxon>Takifugu</taxon>
    </lineage>
</organism>
<dbReference type="PROSITE" id="PS00383">
    <property type="entry name" value="TYR_PHOSPHATASE_1"/>
    <property type="match status" value="1"/>
</dbReference>
<dbReference type="Gene3D" id="3.90.190.10">
    <property type="entry name" value="Protein tyrosine phosphatase superfamily"/>
    <property type="match status" value="1"/>
</dbReference>
<gene>
    <name evidence="5" type="ORF">fugu_012465</name>
</gene>
<dbReference type="PANTHER" id="PTHR46377">
    <property type="entry name" value="DUAL SPECIFICITY PROTEIN PHOSPHATASE 19"/>
    <property type="match status" value="1"/>
</dbReference>
<proteinExistence type="predicted"/>
<sequence>MTRPSVVGHGIIASHDAAHDIDTLQRYKVSHILNVAYGVTNLYPDLFVYKTLRILDLPDTDITSHLAECSSFIDEARKQEGVVLVHCNAGVSRSSSVVIGYHDAERGAFV</sequence>
<dbReference type="Proteomes" id="UP000516260">
    <property type="component" value="Chromosome 13"/>
</dbReference>
<dbReference type="SUPFAM" id="SSF52799">
    <property type="entry name" value="(Phosphotyrosine protein) phosphatases II"/>
    <property type="match status" value="1"/>
</dbReference>
<reference evidence="5 6" key="1">
    <citation type="submission" date="2019-04" db="EMBL/GenBank/DDBJ databases">
        <title>The sequence and de novo assembly of Takifugu bimaculatus genome using PacBio and Hi-C technologies.</title>
        <authorList>
            <person name="Xu P."/>
            <person name="Liu B."/>
            <person name="Zhou Z."/>
        </authorList>
    </citation>
    <scope>NUCLEOTIDE SEQUENCE [LARGE SCALE GENOMIC DNA]</scope>
    <source>
        <strain evidence="5">TB-2018</strain>
        <tissue evidence="5">Muscle</tissue>
    </source>
</reference>
<keyword evidence="2" id="KW-0904">Protein phosphatase</keyword>
<evidence type="ECO:0000256" key="2">
    <source>
        <dbReference type="ARBA" id="ARBA00022912"/>
    </source>
</evidence>
<dbReference type="PROSITE" id="PS50056">
    <property type="entry name" value="TYR_PHOSPHATASE_2"/>
    <property type="match status" value="1"/>
</dbReference>
<dbReference type="PROSITE" id="PS50054">
    <property type="entry name" value="TYR_PHOSPHATASE_DUAL"/>
    <property type="match status" value="1"/>
</dbReference>
<evidence type="ECO:0008006" key="7">
    <source>
        <dbReference type="Google" id="ProtNLM"/>
    </source>
</evidence>
<keyword evidence="6" id="KW-1185">Reference proteome</keyword>
<feature type="domain" description="Tyrosine-protein phosphatase" evidence="3">
    <location>
        <begin position="1"/>
        <end position="110"/>
    </location>
</feature>
<dbReference type="Pfam" id="PF00782">
    <property type="entry name" value="DSPc"/>
    <property type="match status" value="1"/>
</dbReference>
<dbReference type="SMART" id="SM00195">
    <property type="entry name" value="DSPc"/>
    <property type="match status" value="1"/>
</dbReference>
<dbReference type="InterPro" id="IPR000340">
    <property type="entry name" value="Dual-sp_phosphatase_cat-dom"/>
</dbReference>
<name>A0A4Z2C5G5_9TELE</name>
<dbReference type="EMBL" id="SWLE01000005">
    <property type="protein sequence ID" value="TNM99432.1"/>
    <property type="molecule type" value="Genomic_DNA"/>
</dbReference>
<dbReference type="PANTHER" id="PTHR46377:SF1">
    <property type="entry name" value="DUAL SPECIFICITY PROTEIN PHOSPHATASE 19"/>
    <property type="match status" value="1"/>
</dbReference>
<evidence type="ECO:0000313" key="5">
    <source>
        <dbReference type="EMBL" id="TNM99432.1"/>
    </source>
</evidence>
<evidence type="ECO:0000313" key="6">
    <source>
        <dbReference type="Proteomes" id="UP000516260"/>
    </source>
</evidence>
<comment type="caution">
    <text evidence="5">The sequence shown here is derived from an EMBL/GenBank/DDBJ whole genome shotgun (WGS) entry which is preliminary data.</text>
</comment>
<dbReference type="InterPro" id="IPR029021">
    <property type="entry name" value="Prot-tyrosine_phosphatase-like"/>
</dbReference>
<dbReference type="AlphaFoldDB" id="A0A4Z2C5G5"/>